<dbReference type="InterPro" id="IPR051953">
    <property type="entry name" value="Plant_SW-associated_TFs"/>
</dbReference>
<evidence type="ECO:0000313" key="9">
    <source>
        <dbReference type="EMBL" id="PWA39706.1"/>
    </source>
</evidence>
<sequence length="194" mass="22469">MRFSPSEKPKLKHKKGLWSPDEDQKLRDYIMNHGLGCWSSIPIHADTLNLHRWSQMSQHLPGRTDNEIKNRWHSYLKKKVDKQTDSSLESSEAYGCRKLPKILFADWLSHNQFHNFGTSSHSLVSTAACDYAFGSQKTVMNNIHEAPSYSFADCVDHLQLKYVHQHVESNFYDIISDDNTCQNFNNIDAAYYLS</sequence>
<dbReference type="PANTHER" id="PTHR47997:SF11">
    <property type="entry name" value="TRANSCRIPTION FACTOR LAF1"/>
    <property type="match status" value="1"/>
</dbReference>
<dbReference type="SMART" id="SM00717">
    <property type="entry name" value="SANT"/>
    <property type="match status" value="1"/>
</dbReference>
<feature type="domain" description="Myb-like" evidence="7">
    <location>
        <begin position="10"/>
        <end position="76"/>
    </location>
</feature>
<dbReference type="Proteomes" id="UP000245207">
    <property type="component" value="Unassembled WGS sequence"/>
</dbReference>
<evidence type="ECO:0000256" key="6">
    <source>
        <dbReference type="ARBA" id="ARBA00023242"/>
    </source>
</evidence>
<keyword evidence="3" id="KW-0805">Transcription regulation</keyword>
<dbReference type="GO" id="GO:0003677">
    <property type="term" value="F:DNA binding"/>
    <property type="evidence" value="ECO:0007669"/>
    <property type="project" value="UniProtKB-KW"/>
</dbReference>
<comment type="caution">
    <text evidence="9">The sequence shown here is derived from an EMBL/GenBank/DDBJ whole genome shotgun (WGS) entry which is preliminary data.</text>
</comment>
<proteinExistence type="predicted"/>
<evidence type="ECO:0000259" key="8">
    <source>
        <dbReference type="PROSITE" id="PS51294"/>
    </source>
</evidence>
<dbReference type="SUPFAM" id="SSF46689">
    <property type="entry name" value="Homeodomain-like"/>
    <property type="match status" value="1"/>
</dbReference>
<dbReference type="OrthoDB" id="2143914at2759"/>
<evidence type="ECO:0000256" key="2">
    <source>
        <dbReference type="ARBA" id="ARBA00022737"/>
    </source>
</evidence>
<dbReference type="AlphaFoldDB" id="A0A2U1KSI0"/>
<dbReference type="PROSITE" id="PS51294">
    <property type="entry name" value="HTH_MYB"/>
    <property type="match status" value="1"/>
</dbReference>
<comment type="subcellular location">
    <subcellularLocation>
        <location evidence="1">Nucleus</location>
    </subcellularLocation>
</comment>
<evidence type="ECO:0000256" key="3">
    <source>
        <dbReference type="ARBA" id="ARBA00023015"/>
    </source>
</evidence>
<gene>
    <name evidence="9" type="ORF">CTI12_AA569570</name>
</gene>
<dbReference type="PANTHER" id="PTHR47997">
    <property type="entry name" value="MYB DOMAIN PROTEIN 55"/>
    <property type="match status" value="1"/>
</dbReference>
<evidence type="ECO:0000259" key="7">
    <source>
        <dbReference type="PROSITE" id="PS50090"/>
    </source>
</evidence>
<protein>
    <submittedName>
        <fullName evidence="9">Myb domain protein 45</fullName>
    </submittedName>
</protein>
<evidence type="ECO:0000313" key="10">
    <source>
        <dbReference type="Proteomes" id="UP000245207"/>
    </source>
</evidence>
<keyword evidence="6" id="KW-0539">Nucleus</keyword>
<dbReference type="Pfam" id="PF13921">
    <property type="entry name" value="Myb_DNA-bind_6"/>
    <property type="match status" value="1"/>
</dbReference>
<keyword evidence="5" id="KW-0804">Transcription</keyword>
<reference evidence="9 10" key="1">
    <citation type="journal article" date="2018" name="Mol. Plant">
        <title>The genome of Artemisia annua provides insight into the evolution of Asteraceae family and artemisinin biosynthesis.</title>
        <authorList>
            <person name="Shen Q."/>
            <person name="Zhang L."/>
            <person name="Liao Z."/>
            <person name="Wang S."/>
            <person name="Yan T."/>
            <person name="Shi P."/>
            <person name="Liu M."/>
            <person name="Fu X."/>
            <person name="Pan Q."/>
            <person name="Wang Y."/>
            <person name="Lv Z."/>
            <person name="Lu X."/>
            <person name="Zhang F."/>
            <person name="Jiang W."/>
            <person name="Ma Y."/>
            <person name="Chen M."/>
            <person name="Hao X."/>
            <person name="Li L."/>
            <person name="Tang Y."/>
            <person name="Lv G."/>
            <person name="Zhou Y."/>
            <person name="Sun X."/>
            <person name="Brodelius P.E."/>
            <person name="Rose J.K.C."/>
            <person name="Tang K."/>
        </authorList>
    </citation>
    <scope>NUCLEOTIDE SEQUENCE [LARGE SCALE GENOMIC DNA]</scope>
    <source>
        <strain evidence="10">cv. Huhao1</strain>
        <tissue evidence="9">Leaf</tissue>
    </source>
</reference>
<dbReference type="InterPro" id="IPR001005">
    <property type="entry name" value="SANT/Myb"/>
</dbReference>
<dbReference type="Gene3D" id="1.10.10.60">
    <property type="entry name" value="Homeodomain-like"/>
    <property type="match status" value="1"/>
</dbReference>
<dbReference type="InterPro" id="IPR017930">
    <property type="entry name" value="Myb_dom"/>
</dbReference>
<accession>A0A2U1KSI0</accession>
<evidence type="ECO:0000256" key="1">
    <source>
        <dbReference type="ARBA" id="ARBA00004123"/>
    </source>
</evidence>
<dbReference type="GO" id="GO:0005634">
    <property type="term" value="C:nucleus"/>
    <property type="evidence" value="ECO:0007669"/>
    <property type="project" value="UniProtKB-SubCell"/>
</dbReference>
<feature type="domain" description="HTH myb-type" evidence="8">
    <location>
        <begin position="10"/>
        <end position="80"/>
    </location>
</feature>
<organism evidence="9 10">
    <name type="scientific">Artemisia annua</name>
    <name type="common">Sweet wormwood</name>
    <dbReference type="NCBI Taxonomy" id="35608"/>
    <lineage>
        <taxon>Eukaryota</taxon>
        <taxon>Viridiplantae</taxon>
        <taxon>Streptophyta</taxon>
        <taxon>Embryophyta</taxon>
        <taxon>Tracheophyta</taxon>
        <taxon>Spermatophyta</taxon>
        <taxon>Magnoliopsida</taxon>
        <taxon>eudicotyledons</taxon>
        <taxon>Gunneridae</taxon>
        <taxon>Pentapetalae</taxon>
        <taxon>asterids</taxon>
        <taxon>campanulids</taxon>
        <taxon>Asterales</taxon>
        <taxon>Asteraceae</taxon>
        <taxon>Asteroideae</taxon>
        <taxon>Anthemideae</taxon>
        <taxon>Artemisiinae</taxon>
        <taxon>Artemisia</taxon>
    </lineage>
</organism>
<dbReference type="STRING" id="35608.A0A2U1KSI0"/>
<name>A0A2U1KSI0_ARTAN</name>
<dbReference type="PROSITE" id="PS50090">
    <property type="entry name" value="MYB_LIKE"/>
    <property type="match status" value="1"/>
</dbReference>
<keyword evidence="4" id="KW-0238">DNA-binding</keyword>
<keyword evidence="2" id="KW-0677">Repeat</keyword>
<dbReference type="EMBL" id="PKPP01014393">
    <property type="protein sequence ID" value="PWA39706.1"/>
    <property type="molecule type" value="Genomic_DNA"/>
</dbReference>
<evidence type="ECO:0000256" key="4">
    <source>
        <dbReference type="ARBA" id="ARBA00023125"/>
    </source>
</evidence>
<evidence type="ECO:0000256" key="5">
    <source>
        <dbReference type="ARBA" id="ARBA00023163"/>
    </source>
</evidence>
<dbReference type="InterPro" id="IPR009057">
    <property type="entry name" value="Homeodomain-like_sf"/>
</dbReference>
<dbReference type="CDD" id="cd00167">
    <property type="entry name" value="SANT"/>
    <property type="match status" value="1"/>
</dbReference>
<keyword evidence="10" id="KW-1185">Reference proteome</keyword>